<evidence type="ECO:0000259" key="2">
    <source>
        <dbReference type="Pfam" id="PF02350"/>
    </source>
</evidence>
<dbReference type="AlphaFoldDB" id="A0A0W0Y4Q7"/>
<dbReference type="EMBL" id="LNYS01000006">
    <property type="protein sequence ID" value="KTD51963.1"/>
    <property type="molecule type" value="Genomic_DNA"/>
</dbReference>
<dbReference type="CDD" id="cd03786">
    <property type="entry name" value="GTB_UDP-GlcNAc_2-Epimerase"/>
    <property type="match status" value="1"/>
</dbReference>
<comment type="similarity">
    <text evidence="1">Belongs to the UDP-N-acetylglucosamine 2-epimerase family.</text>
</comment>
<organism evidence="3 4">
    <name type="scientific">Legionella quinlivanii</name>
    <dbReference type="NCBI Taxonomy" id="45073"/>
    <lineage>
        <taxon>Bacteria</taxon>
        <taxon>Pseudomonadati</taxon>
        <taxon>Pseudomonadota</taxon>
        <taxon>Gammaproteobacteria</taxon>
        <taxon>Legionellales</taxon>
        <taxon>Legionellaceae</taxon>
        <taxon>Legionella</taxon>
    </lineage>
</organism>
<dbReference type="GO" id="GO:0016853">
    <property type="term" value="F:isomerase activity"/>
    <property type="evidence" value="ECO:0007669"/>
    <property type="project" value="UniProtKB-KW"/>
</dbReference>
<dbReference type="OrthoDB" id="9803238at2"/>
<keyword evidence="1" id="KW-0413">Isomerase</keyword>
<dbReference type="Proteomes" id="UP000054618">
    <property type="component" value="Unassembled WGS sequence"/>
</dbReference>
<dbReference type="Gene3D" id="3.40.50.2000">
    <property type="entry name" value="Glycogen Phosphorylase B"/>
    <property type="match status" value="2"/>
</dbReference>
<gene>
    <name evidence="3" type="primary">wecB</name>
    <name evidence="3" type="ORF">Lqui_0807</name>
</gene>
<evidence type="ECO:0000313" key="4">
    <source>
        <dbReference type="Proteomes" id="UP000054618"/>
    </source>
</evidence>
<dbReference type="PANTHER" id="PTHR43174">
    <property type="entry name" value="UDP-N-ACETYLGLUCOSAMINE 2-EPIMERASE"/>
    <property type="match status" value="1"/>
</dbReference>
<evidence type="ECO:0000256" key="1">
    <source>
        <dbReference type="RuleBase" id="RU003513"/>
    </source>
</evidence>
<keyword evidence="4" id="KW-1185">Reference proteome</keyword>
<evidence type="ECO:0000313" key="3">
    <source>
        <dbReference type="EMBL" id="KTD51963.1"/>
    </source>
</evidence>
<dbReference type="SUPFAM" id="SSF53756">
    <property type="entry name" value="UDP-Glycosyltransferase/glycogen phosphorylase"/>
    <property type="match status" value="1"/>
</dbReference>
<dbReference type="Pfam" id="PF02350">
    <property type="entry name" value="Epimerase_2"/>
    <property type="match status" value="1"/>
</dbReference>
<dbReference type="NCBIfam" id="TIGR00236">
    <property type="entry name" value="wecB"/>
    <property type="match status" value="1"/>
</dbReference>
<name>A0A0W0Y4Q7_9GAMM</name>
<dbReference type="PATRIC" id="fig|45073.5.peg.854"/>
<reference evidence="3 4" key="1">
    <citation type="submission" date="2015-11" db="EMBL/GenBank/DDBJ databases">
        <title>Genomic analysis of 38 Legionella species identifies large and diverse effector repertoires.</title>
        <authorList>
            <person name="Burstein D."/>
            <person name="Amaro F."/>
            <person name="Zusman T."/>
            <person name="Lifshitz Z."/>
            <person name="Cohen O."/>
            <person name="Gilbert J.A."/>
            <person name="Pupko T."/>
            <person name="Shuman H.A."/>
            <person name="Segal G."/>
        </authorList>
    </citation>
    <scope>NUCLEOTIDE SEQUENCE [LARGE SCALE GENOMIC DNA]</scope>
    <source>
        <strain evidence="3 4">CDC#1442-AUS-E</strain>
    </source>
</reference>
<dbReference type="InterPro" id="IPR003331">
    <property type="entry name" value="UDP_GlcNAc_Epimerase_2_dom"/>
</dbReference>
<comment type="caution">
    <text evidence="3">The sequence shown here is derived from an EMBL/GenBank/DDBJ whole genome shotgun (WGS) entry which is preliminary data.</text>
</comment>
<dbReference type="PANTHER" id="PTHR43174:SF1">
    <property type="entry name" value="UDP-N-ACETYLGLUCOSAMINE 2-EPIMERASE"/>
    <property type="match status" value="1"/>
</dbReference>
<protein>
    <submittedName>
        <fullName evidence="3">UDP-N-acetylglucosamine 2-epimerase</fullName>
    </submittedName>
</protein>
<dbReference type="RefSeq" id="WP_058506903.1">
    <property type="nucleotide sequence ID" value="NZ_CAAAIK010000015.1"/>
</dbReference>
<sequence>MKKLKVMTVIGTRPEIIRLSRVLSALDEHCDHILVHTGQNYDYELNQIFFDDLGIRKPDVFLDSASGSTGAAHTIGNLIIAVDRVLAEYRPEAVLVLGDTNSCLSVIPAKRRQIPIFHMEAGNRCFDQRVPEETNRRIVDHTADINLTYSTIARDYLLREGLPPDQVIKTGSPMYEVLHHYLPKIQASEVLERLGLYKEQYFVVSAHREENIESDKSFHKLVSALNAVAEKYELPVILSTHPRTQKRLDTTGVRLHELIRPLKPLGFLDYVKLQMSAKAVLSDSGTINEESSILNFPALNLREAHERPEGMEETSAMMVGLEAERILQGLDILESQSRGEKRQLRLVSDYSMPNVSDKVLRIIHSYVDYVNRVVWKKY</sequence>
<proteinExistence type="inferred from homology"/>
<accession>A0A0W0Y4Q7</accession>
<feature type="domain" description="UDP-N-acetylglucosamine 2-epimerase" evidence="2">
    <location>
        <begin position="28"/>
        <end position="363"/>
    </location>
</feature>
<dbReference type="STRING" id="45073.Lqui_0807"/>
<dbReference type="InterPro" id="IPR029767">
    <property type="entry name" value="WecB-like"/>
</dbReference>